<evidence type="ECO:0000313" key="2">
    <source>
        <dbReference type="Proteomes" id="UP000006395"/>
    </source>
</evidence>
<dbReference type="EMBL" id="CP002426">
    <property type="protein sequence ID" value="ADX84043.1"/>
    <property type="molecule type" value="Genomic_DNA"/>
</dbReference>
<dbReference type="AlphaFoldDB" id="F0NQV1"/>
<dbReference type="RefSeq" id="WP_014513361.1">
    <property type="nucleotide sequence ID" value="NC_017275.1"/>
</dbReference>
<proteinExistence type="predicted"/>
<organism evidence="1 2">
    <name type="scientific">Saccharolobus islandicus (strain HVE10/4)</name>
    <name type="common">Sulfolobus islandicus</name>
    <dbReference type="NCBI Taxonomy" id="930943"/>
    <lineage>
        <taxon>Archaea</taxon>
        <taxon>Thermoproteota</taxon>
        <taxon>Thermoprotei</taxon>
        <taxon>Sulfolobales</taxon>
        <taxon>Sulfolobaceae</taxon>
        <taxon>Saccharolobus</taxon>
    </lineage>
</organism>
<dbReference type="HOGENOM" id="CLU_093138_0_0_2"/>
<gene>
    <name evidence="1" type="ordered locus">SiH_2706</name>
</gene>
<reference evidence="1 2" key="1">
    <citation type="journal article" date="2011" name="J. Bacteriol.">
        <title>Genome analyses of icelandic strains of Sulfolobus islandicus, model organisms for genetic and virus-host interaction studies.</title>
        <authorList>
            <person name="Guo L."/>
            <person name="Brugger K."/>
            <person name="Liu C."/>
            <person name="Shah S.A."/>
            <person name="Zheng H."/>
            <person name="Zhu Y."/>
            <person name="Wang S."/>
            <person name="Lillestol R.K."/>
            <person name="Chen L."/>
            <person name="Frank J."/>
            <person name="Prangishvili D."/>
            <person name="Paulin L."/>
            <person name="She Q."/>
            <person name="Huang L."/>
            <person name="Garrett R.A."/>
        </authorList>
    </citation>
    <scope>NUCLEOTIDE SEQUENCE [LARGE SCALE GENOMIC DNA]</scope>
    <source>
        <strain evidence="1 2">HVE10/4</strain>
    </source>
</reference>
<dbReference type="KEGG" id="sih:SiH_2706"/>
<accession>F0NQV1</accession>
<evidence type="ECO:0000313" key="1">
    <source>
        <dbReference type="EMBL" id="ADX84043.1"/>
    </source>
</evidence>
<dbReference type="GeneID" id="12416834"/>
<dbReference type="Proteomes" id="UP000006395">
    <property type="component" value="Chromosome"/>
</dbReference>
<evidence type="ECO:0008006" key="3">
    <source>
        <dbReference type="Google" id="ProtNLM"/>
    </source>
</evidence>
<protein>
    <recommendedName>
        <fullName evidence="3">Nucleotidyl transferase AbiEii/AbiGii toxin family protein</fullName>
    </recommendedName>
</protein>
<name>F0NQV1_SACI0</name>
<keyword evidence="2" id="KW-1185">Reference proteome</keyword>
<sequence length="250" mass="29222">MTLTKEQLLNRAIEVIDKANNEGITLRVIGGAAIALIAKKGSELYPRVYKDIDYFGLSSQSSKISKFLEGIGLIPNKRFNALHGHTRLMFFDPIINSTVDVFLDEFIMCHKLVLKDRLRIMKYTIPTSDLFLTKMQIIQLTENDEKDIAALLYDVELGERDDEKAMDYNYIAKILSEDWGFYKTYTINHEKILKFLINDKNREIIEPKLLKLREIIEKHPKSIKWKMRAKIGEKVKWYEEPEEVNTNFTQ</sequence>